<evidence type="ECO:0000313" key="2">
    <source>
        <dbReference type="Proteomes" id="UP001501447"/>
    </source>
</evidence>
<dbReference type="Pfam" id="PF04075">
    <property type="entry name" value="F420H2_quin_red"/>
    <property type="match status" value="1"/>
</dbReference>
<dbReference type="EMBL" id="BAAARJ010000006">
    <property type="protein sequence ID" value="GAA2607512.1"/>
    <property type="molecule type" value="Genomic_DNA"/>
</dbReference>
<accession>A0ABP6C8B7</accession>
<reference evidence="2" key="1">
    <citation type="journal article" date="2019" name="Int. J. Syst. Evol. Microbiol.">
        <title>The Global Catalogue of Microorganisms (GCM) 10K type strain sequencing project: providing services to taxonomists for standard genome sequencing and annotation.</title>
        <authorList>
            <consortium name="The Broad Institute Genomics Platform"/>
            <consortium name="The Broad Institute Genome Sequencing Center for Infectious Disease"/>
            <person name="Wu L."/>
            <person name="Ma J."/>
        </authorList>
    </citation>
    <scope>NUCLEOTIDE SEQUENCE [LARGE SCALE GENOMIC DNA]</scope>
    <source>
        <strain evidence="2">JCM 16373</strain>
    </source>
</reference>
<keyword evidence="2" id="KW-1185">Reference proteome</keyword>
<comment type="caution">
    <text evidence="1">The sequence shown here is derived from an EMBL/GenBank/DDBJ whole genome shotgun (WGS) entry which is preliminary data.</text>
</comment>
<proteinExistence type="predicted"/>
<evidence type="ECO:0000313" key="1">
    <source>
        <dbReference type="EMBL" id="GAA2607512.1"/>
    </source>
</evidence>
<dbReference type="InterPro" id="IPR004378">
    <property type="entry name" value="F420H2_quin_Rdtase"/>
</dbReference>
<dbReference type="Gene3D" id="2.30.110.10">
    <property type="entry name" value="Electron Transport, Fmn-binding Protein, Chain A"/>
    <property type="match status" value="1"/>
</dbReference>
<organism evidence="1 2">
    <name type="scientific">Streptomyces axinellae</name>
    <dbReference type="NCBI Taxonomy" id="552788"/>
    <lineage>
        <taxon>Bacteria</taxon>
        <taxon>Bacillati</taxon>
        <taxon>Actinomycetota</taxon>
        <taxon>Actinomycetes</taxon>
        <taxon>Kitasatosporales</taxon>
        <taxon>Streptomycetaceae</taxon>
        <taxon>Streptomyces</taxon>
    </lineage>
</organism>
<sequence>MPKGWRRFLFRLPIWLFRARLGRLLGQRFLLLEHVGRKSGHLRRVVIEVVARDDPAGPSWTVAAGFGPQSAWYQNLRATPRVTVHVGAGRHDVVARFLSPREGGELMARYAVRHPRVARRLCAFMGFELTDGSPEEFRQVGTAIPFVRFELAGPGSAVCDGPDREP</sequence>
<dbReference type="InterPro" id="IPR012349">
    <property type="entry name" value="Split_barrel_FMN-bd"/>
</dbReference>
<name>A0ABP6C8B7_9ACTN</name>
<gene>
    <name evidence="1" type="ORF">GCM10009863_21160</name>
</gene>
<protein>
    <submittedName>
        <fullName evidence="1">Nitroreductase family deazaflavin-dependent oxidoreductase</fullName>
    </submittedName>
</protein>
<dbReference type="Proteomes" id="UP001501447">
    <property type="component" value="Unassembled WGS sequence"/>
</dbReference>
<dbReference type="NCBIfam" id="TIGR00026">
    <property type="entry name" value="hi_GC_TIGR00026"/>
    <property type="match status" value="1"/>
</dbReference>